<dbReference type="GO" id="GO:0000221">
    <property type="term" value="C:vacuolar proton-transporting V-type ATPase, V1 domain"/>
    <property type="evidence" value="ECO:0007669"/>
    <property type="project" value="TreeGrafter"/>
</dbReference>
<dbReference type="InterPro" id="IPR005124">
    <property type="entry name" value="V-ATPase_G"/>
</dbReference>
<reference evidence="8" key="1">
    <citation type="submission" date="2011-02" db="EMBL/GenBank/DDBJ databases">
        <title>The Genome Sequence of Capsaspora owczarzaki ATCC 30864.</title>
        <authorList>
            <person name="Russ C."/>
            <person name="Cuomo C."/>
            <person name="Burger G."/>
            <person name="Gray M.W."/>
            <person name="Holland P.W.H."/>
            <person name="King N."/>
            <person name="Lang F.B.F."/>
            <person name="Roger A.J."/>
            <person name="Ruiz-Trillo I."/>
            <person name="Young S.K."/>
            <person name="Zeng Q."/>
            <person name="Gargeya S."/>
            <person name="Alvarado L."/>
            <person name="Berlin A."/>
            <person name="Chapman S.B."/>
            <person name="Chen Z."/>
            <person name="Freedman E."/>
            <person name="Gellesch M."/>
            <person name="Goldberg J."/>
            <person name="Griggs A."/>
            <person name="Gujja S."/>
            <person name="Heilman E."/>
            <person name="Heiman D."/>
            <person name="Howarth C."/>
            <person name="Mehta T."/>
            <person name="Neiman D."/>
            <person name="Pearson M."/>
            <person name="Roberts A."/>
            <person name="Saif S."/>
            <person name="Shea T."/>
            <person name="Shenoy N."/>
            <person name="Sisk P."/>
            <person name="Stolte C."/>
            <person name="Sykes S."/>
            <person name="White J."/>
            <person name="Yandava C."/>
            <person name="Haas B."/>
            <person name="Nusbaum C."/>
            <person name="Birren B."/>
        </authorList>
    </citation>
    <scope>NUCLEOTIDE SEQUENCE</scope>
    <source>
        <strain evidence="8">ATCC 30864</strain>
    </source>
</reference>
<dbReference type="GO" id="GO:0046961">
    <property type="term" value="F:proton-transporting ATPase activity, rotational mechanism"/>
    <property type="evidence" value="ECO:0007669"/>
    <property type="project" value="InterPro"/>
</dbReference>
<comment type="function">
    <text evidence="5">Subunit of the V1 complex of vacuolar(H+)-ATPase (V-ATPase), a multisubunit enzyme composed of a peripheral complex (V1) that hydrolyzes ATP and a membrane integral complex (V0) that translocates protons. V-ATPase is responsible for acidifying and maintaining the pH of intracellular compartments and in some cell types, is targeted to the plasma membrane, where it is responsible for acidifying the extracellular environment.</text>
</comment>
<evidence type="ECO:0000256" key="6">
    <source>
        <dbReference type="SAM" id="Coils"/>
    </source>
</evidence>
<dbReference type="eggNOG" id="KOG1772">
    <property type="taxonomic scope" value="Eukaryota"/>
</dbReference>
<proteinExistence type="inferred from homology"/>
<dbReference type="NCBIfam" id="TIGR01147">
    <property type="entry name" value="V_ATP_synt_G"/>
    <property type="match status" value="1"/>
</dbReference>
<keyword evidence="6" id="KW-0175">Coiled coil</keyword>
<dbReference type="AlphaFoldDB" id="A0A0D2WPX6"/>
<dbReference type="GO" id="GO:0016887">
    <property type="term" value="F:ATP hydrolysis activity"/>
    <property type="evidence" value="ECO:0007669"/>
    <property type="project" value="TreeGrafter"/>
</dbReference>
<keyword evidence="4 5" id="KW-0406">Ion transport</keyword>
<dbReference type="FunCoup" id="A0A0D2WPX6">
    <property type="interactions" value="90"/>
</dbReference>
<dbReference type="PhylomeDB" id="A0A0D2WPX6"/>
<dbReference type="Pfam" id="PF03179">
    <property type="entry name" value="V-ATPase_G"/>
    <property type="match status" value="1"/>
</dbReference>
<dbReference type="OrthoDB" id="250802at2759"/>
<comment type="subunit">
    <text evidence="5">V-ATPase is a heteromultimeric enzyme made up of two complexes: the ATP-hydrolytic V1 complex and the proton translocation V0 complex.</text>
</comment>
<evidence type="ECO:0000256" key="3">
    <source>
        <dbReference type="ARBA" id="ARBA00022781"/>
    </source>
</evidence>
<dbReference type="PANTHER" id="PTHR12713">
    <property type="entry name" value="VACUOLAR ATP SYNTHASE SUBUNIT G"/>
    <property type="match status" value="1"/>
</dbReference>
<keyword evidence="2 5" id="KW-0813">Transport</keyword>
<accession>A0A0D2WPX6</accession>
<evidence type="ECO:0000256" key="4">
    <source>
        <dbReference type="ARBA" id="ARBA00023065"/>
    </source>
</evidence>
<dbReference type="STRING" id="595528.A0A0D2WPX6"/>
<gene>
    <name evidence="7" type="ORF">CAOG_004328</name>
</gene>
<evidence type="ECO:0000256" key="1">
    <source>
        <dbReference type="ARBA" id="ARBA00010066"/>
    </source>
</evidence>
<evidence type="ECO:0000256" key="2">
    <source>
        <dbReference type="ARBA" id="ARBA00022448"/>
    </source>
</evidence>
<name>A0A0D2WPX6_CAPO3</name>
<feature type="coiled-coil region" evidence="6">
    <location>
        <begin position="23"/>
        <end position="57"/>
    </location>
</feature>
<dbReference type="Proteomes" id="UP000008743">
    <property type="component" value="Unassembled WGS sequence"/>
</dbReference>
<dbReference type="Gene3D" id="1.20.5.2950">
    <property type="match status" value="1"/>
</dbReference>
<keyword evidence="3 5" id="KW-0375">Hydrogen ion transport</keyword>
<dbReference type="EMBL" id="KE346365">
    <property type="protein sequence ID" value="KJE93560.1"/>
    <property type="molecule type" value="Genomic_DNA"/>
</dbReference>
<comment type="similarity">
    <text evidence="1 5">Belongs to the V-ATPase G subunit family.</text>
</comment>
<evidence type="ECO:0000313" key="7">
    <source>
        <dbReference type="EMBL" id="KJE93560.1"/>
    </source>
</evidence>
<dbReference type="PANTHER" id="PTHR12713:SF11">
    <property type="entry name" value="V-TYPE PROTON ATPASE SUBUNIT G"/>
    <property type="match status" value="1"/>
</dbReference>
<protein>
    <recommendedName>
        <fullName evidence="5">V-type proton ATPase subunit G</fullName>
    </recommendedName>
</protein>
<evidence type="ECO:0000313" key="8">
    <source>
        <dbReference type="Proteomes" id="UP000008743"/>
    </source>
</evidence>
<evidence type="ECO:0000256" key="5">
    <source>
        <dbReference type="RuleBase" id="RU364019"/>
    </source>
</evidence>
<sequence>MSNQSQGIQALLAAEKSAAEIVAKARKRKATRLKQAKDEAEAEIAAFKSEREAQFQAHVKAHEGDTTQIAQRLKEETNTKLVAIDNDAAQHKQAVINKLLEYVCDVKAELHINVRD</sequence>
<dbReference type="FunFam" id="1.20.5.2950:FF:000001">
    <property type="entry name" value="V-type proton ATPase subunit G"/>
    <property type="match status" value="1"/>
</dbReference>
<dbReference type="RefSeq" id="XP_004348156.1">
    <property type="nucleotide sequence ID" value="XM_004348106.2"/>
</dbReference>
<keyword evidence="8" id="KW-1185">Reference proteome</keyword>
<organism evidence="7 8">
    <name type="scientific">Capsaspora owczarzaki (strain ATCC 30864)</name>
    <dbReference type="NCBI Taxonomy" id="595528"/>
    <lineage>
        <taxon>Eukaryota</taxon>
        <taxon>Filasterea</taxon>
        <taxon>Capsaspora</taxon>
    </lineage>
</organism>
<dbReference type="OMA" id="EHMGSKD"/>
<dbReference type="InParanoid" id="A0A0D2WPX6"/>